<keyword evidence="3" id="KW-1185">Reference proteome</keyword>
<accession>A0A371QBG3</accession>
<dbReference type="AlphaFoldDB" id="A0A371QBG3"/>
<dbReference type="PROSITE" id="PS50075">
    <property type="entry name" value="CARRIER"/>
    <property type="match status" value="1"/>
</dbReference>
<gene>
    <name evidence="2" type="ORF">DY245_01760</name>
</gene>
<dbReference type="OrthoDB" id="2472181at2"/>
<dbReference type="SUPFAM" id="SSF47336">
    <property type="entry name" value="ACP-like"/>
    <property type="match status" value="1"/>
</dbReference>
<dbReference type="SUPFAM" id="SSF52777">
    <property type="entry name" value="CoA-dependent acyltransferases"/>
    <property type="match status" value="1"/>
</dbReference>
<dbReference type="Gene3D" id="3.30.300.30">
    <property type="match status" value="1"/>
</dbReference>
<comment type="caution">
    <text evidence="2">The sequence shown here is derived from an EMBL/GenBank/DDBJ whole genome shotgun (WGS) entry which is preliminary data.</text>
</comment>
<dbReference type="GO" id="GO:0031177">
    <property type="term" value="F:phosphopantetheine binding"/>
    <property type="evidence" value="ECO:0007669"/>
    <property type="project" value="TreeGrafter"/>
</dbReference>
<name>A0A371QBG3_STRIH</name>
<dbReference type="InterPro" id="IPR025110">
    <property type="entry name" value="AMP-bd_C"/>
</dbReference>
<protein>
    <submittedName>
        <fullName evidence="2">Amino acid adenylation domain-containing protein</fullName>
    </submittedName>
</protein>
<dbReference type="InterPro" id="IPR010071">
    <property type="entry name" value="AA_adenyl_dom"/>
</dbReference>
<dbReference type="Pfam" id="PF00550">
    <property type="entry name" value="PP-binding"/>
    <property type="match status" value="1"/>
</dbReference>
<dbReference type="InterPro" id="IPR000873">
    <property type="entry name" value="AMP-dep_synth/lig_dom"/>
</dbReference>
<dbReference type="InterPro" id="IPR020845">
    <property type="entry name" value="AMP-binding_CS"/>
</dbReference>
<dbReference type="Pfam" id="PF00501">
    <property type="entry name" value="AMP-binding"/>
    <property type="match status" value="1"/>
</dbReference>
<feature type="domain" description="Carrier" evidence="1">
    <location>
        <begin position="918"/>
        <end position="1001"/>
    </location>
</feature>
<sequence>MTPEHFRRPISPTERLYLAATSPTSPLVIHLAVEGYGDLPLATLQRAVAEAAQACPGSRLIHQAKFWTDSGRAPTVHLLEPGTLDAQRFTDPPGFLRHTLPPEGPTCEVLLHPADGTRPGTVVFRAHHAVMDGRGVLRWAGEVFRALRGETPHPARSTMTDHTLLKELNQPAHHTHPIRTTLAAKAPWPTATSQSHGFLWRKRTIAGTHPALVAKLASAVTETCGLPQQRAMVPVDLRRHAPELSSTANLTLPIFLDTRPGTRWEELQRQLLDALAANAELASGPQQLASRVPLSALRHVLRTVTAASERRDRYLCTALISHLGRTDLESFSSGEFTASTVYSLPVQSPLVPLSLVAVECLGRTEITLCHPNGPQAADHAEELLDAIEETLSPRQARLWEGNRTARPTAAQESAESLVDLFRRQAAHTPDAVALADPQGELTYAELDRRSDTIACELQDLGAGRGSVVGLLMDHSADAITALWAVLKSGAAYLPLDPAYPDTRIRQILHDAGATVCLTHKRHADRIVPYGTLLLDELPQQPGRVPAADASPRPDDVAYVLYTSGSTGRPKGVEVEHRNLLNYVAWATRRYQVDRTSRFALFTSLAFDLTGTSIFLPLLTGGSVALVPGPLDHLTLRYALEECKATALKLTPTHLDLIARLGLHPSGFRTLIVGGEQLTGPLAAGTQRLFGPGCAVINEYGPTEATIGCVVHQFDPHRDAESPVVPIGLPVDNTKVHLLDADRGFVPAGETGEIYLVGDQLARGYRLQPRLSSERFVRLADGTRAYRTGDLARLLPSGVLEYIGRVDDQIKIHGHRIEPAEVAYPLELHPAVARAFVVARRPPGQTHHALCAYVTTRADVTAAALTRHLAEHLPRYLVPTAIIKMSEFPCTMNGKIDAAALPDPFSQHGDAEGKQPLYEAQDEIERQIARIWSEVLPLDAARIDETADFYLMGGDSLSLLAMFAGVTHLVGEQHQHGLMAELRSIAHQPRFDRVCAVVRGATSKGEDN</sequence>
<dbReference type="CDD" id="cd05930">
    <property type="entry name" value="A_NRPS"/>
    <property type="match status" value="1"/>
</dbReference>
<dbReference type="Gene3D" id="1.10.1200.10">
    <property type="entry name" value="ACP-like"/>
    <property type="match status" value="1"/>
</dbReference>
<proteinExistence type="predicted"/>
<dbReference type="GO" id="GO:0043041">
    <property type="term" value="P:amino acid activation for nonribosomal peptide biosynthetic process"/>
    <property type="evidence" value="ECO:0007669"/>
    <property type="project" value="TreeGrafter"/>
</dbReference>
<reference evidence="2 3" key="1">
    <citation type="submission" date="2018-08" db="EMBL/GenBank/DDBJ databases">
        <title>Streptomyces NEAU-D10 sp. nov., a novel Actinomycete isolated from soil.</title>
        <authorList>
            <person name="Jin L."/>
        </authorList>
    </citation>
    <scope>NUCLEOTIDE SEQUENCE [LARGE SCALE GENOMIC DNA]</scope>
    <source>
        <strain evidence="2 3">NEAU-D10</strain>
    </source>
</reference>
<dbReference type="PANTHER" id="PTHR45527">
    <property type="entry name" value="NONRIBOSOMAL PEPTIDE SYNTHETASE"/>
    <property type="match status" value="1"/>
</dbReference>
<evidence type="ECO:0000313" key="2">
    <source>
        <dbReference type="EMBL" id="REK91803.1"/>
    </source>
</evidence>
<dbReference type="NCBIfam" id="TIGR01733">
    <property type="entry name" value="AA-adenyl-dom"/>
    <property type="match status" value="1"/>
</dbReference>
<dbReference type="InterPro" id="IPR036736">
    <property type="entry name" value="ACP-like_sf"/>
</dbReference>
<dbReference type="PANTHER" id="PTHR45527:SF1">
    <property type="entry name" value="FATTY ACID SYNTHASE"/>
    <property type="match status" value="1"/>
</dbReference>
<dbReference type="GO" id="GO:0005737">
    <property type="term" value="C:cytoplasm"/>
    <property type="evidence" value="ECO:0007669"/>
    <property type="project" value="TreeGrafter"/>
</dbReference>
<dbReference type="Proteomes" id="UP000262477">
    <property type="component" value="Unassembled WGS sequence"/>
</dbReference>
<dbReference type="RefSeq" id="WP_128502681.1">
    <property type="nucleotide sequence ID" value="NZ_QUAC01000014.1"/>
</dbReference>
<dbReference type="PROSITE" id="PS00455">
    <property type="entry name" value="AMP_BINDING"/>
    <property type="match status" value="1"/>
</dbReference>
<dbReference type="InterPro" id="IPR009081">
    <property type="entry name" value="PP-bd_ACP"/>
</dbReference>
<evidence type="ECO:0000259" key="1">
    <source>
        <dbReference type="PROSITE" id="PS50075"/>
    </source>
</evidence>
<evidence type="ECO:0000313" key="3">
    <source>
        <dbReference type="Proteomes" id="UP000262477"/>
    </source>
</evidence>
<dbReference type="InterPro" id="IPR045851">
    <property type="entry name" value="AMP-bd_C_sf"/>
</dbReference>
<dbReference type="FunFam" id="3.40.50.980:FF:000001">
    <property type="entry name" value="Non-ribosomal peptide synthetase"/>
    <property type="match status" value="1"/>
</dbReference>
<dbReference type="Pfam" id="PF13193">
    <property type="entry name" value="AMP-binding_C"/>
    <property type="match status" value="1"/>
</dbReference>
<organism evidence="2 3">
    <name type="scientific">Streptomyces inhibens</name>
    <dbReference type="NCBI Taxonomy" id="2293571"/>
    <lineage>
        <taxon>Bacteria</taxon>
        <taxon>Bacillati</taxon>
        <taxon>Actinomycetota</taxon>
        <taxon>Actinomycetes</taxon>
        <taxon>Kitasatosporales</taxon>
        <taxon>Streptomycetaceae</taxon>
        <taxon>Streptomyces</taxon>
    </lineage>
</organism>
<dbReference type="SUPFAM" id="SSF56801">
    <property type="entry name" value="Acetyl-CoA synthetase-like"/>
    <property type="match status" value="1"/>
</dbReference>
<dbReference type="Gene3D" id="3.40.50.12780">
    <property type="entry name" value="N-terminal domain of ligase-like"/>
    <property type="match status" value="1"/>
</dbReference>
<dbReference type="GO" id="GO:0044550">
    <property type="term" value="P:secondary metabolite biosynthetic process"/>
    <property type="evidence" value="ECO:0007669"/>
    <property type="project" value="TreeGrafter"/>
</dbReference>
<dbReference type="EMBL" id="QUAC01000014">
    <property type="protein sequence ID" value="REK91803.1"/>
    <property type="molecule type" value="Genomic_DNA"/>
</dbReference>
<dbReference type="InterPro" id="IPR042099">
    <property type="entry name" value="ANL_N_sf"/>
</dbReference>